<dbReference type="KEGG" id="ccur:IAR63_02350"/>
<sequence>MQQPVSDRVRVVSAQGPAQLLNVLGILKYQLRNEANEYWEDHLVLGGFYIQGSDENLARMKEVCINISKYWNFKSVKYLSDDDLSISSSFFEVVESVKQKLNIGFFERIYVCRNWQPFNEILLECCPSAVKVCYGDGFGILDIKGATDHQPSINPRGYWKLNQAYIFAPVEIESKCFSLVDDFIQPPIDYLISIINDIASNMTQLKTYAKSLTDNSEKKLTLVTTSNFTESSSVRPSLGWLWLLRVVSAANRRLLLLKINTLEKTLNLIQQRANSTLAQREALMYFNQVIRYSSINEFIIIKSHPRETLNQSSVLCHMLSQRGYEAAVIDKNFSHLPVEFFFNHLNFSKIISCSSSSSLTAKLILGIDRGRIFPFIDRDLRKRYLSSFYCSNDERFEKLWINLLDQAELKTFSPLRLLDY</sequence>
<evidence type="ECO:0000313" key="1">
    <source>
        <dbReference type="EMBL" id="QNP29955.1"/>
    </source>
</evidence>
<organism evidence="1 2">
    <name type="scientific">Cylindrospermopsis curvispora GIHE-G1</name>
    <dbReference type="NCBI Taxonomy" id="2666332"/>
    <lineage>
        <taxon>Bacteria</taxon>
        <taxon>Bacillati</taxon>
        <taxon>Cyanobacteriota</taxon>
        <taxon>Cyanophyceae</taxon>
        <taxon>Nostocales</taxon>
        <taxon>Aphanizomenonaceae</taxon>
        <taxon>Cylindrospermopsis</taxon>
    </lineage>
</organism>
<reference evidence="1 2" key="1">
    <citation type="submission" date="2020-08" db="EMBL/GenBank/DDBJ databases">
        <title>Complete genome sequence of Raphidiopsis curvispora isolated from drinking water reservoir in South Korea.</title>
        <authorList>
            <person name="Jeong J."/>
        </authorList>
    </citation>
    <scope>NUCLEOTIDE SEQUENCE [LARGE SCALE GENOMIC DNA]</scope>
    <source>
        <strain evidence="1 2">GIHE-G1</strain>
    </source>
</reference>
<dbReference type="AlphaFoldDB" id="A0A7H0F1N9"/>
<protein>
    <submittedName>
        <fullName evidence="1">Uncharacterized protein</fullName>
    </submittedName>
</protein>
<accession>A0A7H0F1N9</accession>
<dbReference type="Proteomes" id="UP000516013">
    <property type="component" value="Chromosome"/>
</dbReference>
<keyword evidence="2" id="KW-1185">Reference proteome</keyword>
<dbReference type="EMBL" id="CP060822">
    <property type="protein sequence ID" value="QNP29955.1"/>
    <property type="molecule type" value="Genomic_DNA"/>
</dbReference>
<name>A0A7H0F1N9_9CYAN</name>
<dbReference type="RefSeq" id="WP_187706444.1">
    <property type="nucleotide sequence ID" value="NZ_CP060822.1"/>
</dbReference>
<evidence type="ECO:0000313" key="2">
    <source>
        <dbReference type="Proteomes" id="UP000516013"/>
    </source>
</evidence>
<proteinExistence type="predicted"/>
<gene>
    <name evidence="1" type="ORF">IAR63_02350</name>
</gene>